<evidence type="ECO:0000256" key="3">
    <source>
        <dbReference type="ARBA" id="ARBA00022723"/>
    </source>
</evidence>
<sequence>MGVIHVIDQAGQKHTLEAAEGWRVMEIIRDWGLPSLPMEGLCGGAAECGTCHVFVSPDWMARLHPARDDEEAQLDMLPAASAASRLSCQILWDESLDGLEVTLAPVSG</sequence>
<dbReference type="PANTHER" id="PTHR23426">
    <property type="entry name" value="FERREDOXIN/ADRENODOXIN"/>
    <property type="match status" value="1"/>
</dbReference>
<dbReference type="Pfam" id="PF00111">
    <property type="entry name" value="Fer2"/>
    <property type="match status" value="1"/>
</dbReference>
<dbReference type="InterPro" id="IPR012675">
    <property type="entry name" value="Beta-grasp_dom_sf"/>
</dbReference>
<dbReference type="SUPFAM" id="SSF54292">
    <property type="entry name" value="2Fe-2S ferredoxin-like"/>
    <property type="match status" value="1"/>
</dbReference>
<protein>
    <submittedName>
        <fullName evidence="8">2Fe-2S iron-sulfur cluster-binding protein</fullName>
    </submittedName>
</protein>
<dbReference type="InterPro" id="IPR001041">
    <property type="entry name" value="2Fe-2S_ferredoxin-type"/>
</dbReference>
<evidence type="ECO:0000256" key="5">
    <source>
        <dbReference type="ARBA" id="ARBA00023014"/>
    </source>
</evidence>
<accession>A0AAU7JAC7</accession>
<evidence type="ECO:0000313" key="8">
    <source>
        <dbReference type="EMBL" id="XBO37318.1"/>
    </source>
</evidence>
<dbReference type="GO" id="GO:0009055">
    <property type="term" value="F:electron transfer activity"/>
    <property type="evidence" value="ECO:0007669"/>
    <property type="project" value="TreeGrafter"/>
</dbReference>
<evidence type="ECO:0000259" key="7">
    <source>
        <dbReference type="PROSITE" id="PS51085"/>
    </source>
</evidence>
<organism evidence="8">
    <name type="scientific">Alsobacter sp. KACC 23698</name>
    <dbReference type="NCBI Taxonomy" id="3149229"/>
    <lineage>
        <taxon>Bacteria</taxon>
        <taxon>Pseudomonadati</taxon>
        <taxon>Pseudomonadota</taxon>
        <taxon>Alphaproteobacteria</taxon>
        <taxon>Hyphomicrobiales</taxon>
        <taxon>Alsobacteraceae</taxon>
        <taxon>Alsobacter</taxon>
    </lineage>
</organism>
<dbReference type="CDD" id="cd00207">
    <property type="entry name" value="fer2"/>
    <property type="match status" value="1"/>
</dbReference>
<evidence type="ECO:0000256" key="1">
    <source>
        <dbReference type="ARBA" id="ARBA00010914"/>
    </source>
</evidence>
<keyword evidence="2" id="KW-0001">2Fe-2S</keyword>
<comment type="similarity">
    <text evidence="1">Belongs to the adrenodoxin/putidaredoxin family.</text>
</comment>
<proteinExistence type="inferred from homology"/>
<evidence type="ECO:0000256" key="6">
    <source>
        <dbReference type="ARBA" id="ARBA00034078"/>
    </source>
</evidence>
<dbReference type="GO" id="GO:0046872">
    <property type="term" value="F:metal ion binding"/>
    <property type="evidence" value="ECO:0007669"/>
    <property type="project" value="UniProtKB-KW"/>
</dbReference>
<dbReference type="GO" id="GO:0051537">
    <property type="term" value="F:2 iron, 2 sulfur cluster binding"/>
    <property type="evidence" value="ECO:0007669"/>
    <property type="project" value="UniProtKB-KW"/>
</dbReference>
<dbReference type="InterPro" id="IPR036010">
    <property type="entry name" value="2Fe-2S_ferredoxin-like_sf"/>
</dbReference>
<keyword evidence="3" id="KW-0479">Metal-binding</keyword>
<evidence type="ECO:0000256" key="2">
    <source>
        <dbReference type="ARBA" id="ARBA00022714"/>
    </source>
</evidence>
<reference evidence="8" key="1">
    <citation type="submission" date="2024-05" db="EMBL/GenBank/DDBJ databases">
        <authorList>
            <person name="Kim S."/>
            <person name="Heo J."/>
            <person name="Choi H."/>
            <person name="Choi Y."/>
            <person name="Kwon S.-W."/>
            <person name="Kim Y."/>
        </authorList>
    </citation>
    <scope>NUCLEOTIDE SEQUENCE</scope>
    <source>
        <strain evidence="8">KACC 23698</strain>
    </source>
</reference>
<keyword evidence="4" id="KW-0408">Iron</keyword>
<dbReference type="EMBL" id="CP157484">
    <property type="protein sequence ID" value="XBO37318.1"/>
    <property type="molecule type" value="Genomic_DNA"/>
</dbReference>
<dbReference type="InterPro" id="IPR001055">
    <property type="entry name" value="Adrenodoxin-like"/>
</dbReference>
<dbReference type="PRINTS" id="PR00355">
    <property type="entry name" value="ADRENODOXIN"/>
</dbReference>
<comment type="cofactor">
    <cofactor evidence="6">
        <name>[2Fe-2S] cluster</name>
        <dbReference type="ChEBI" id="CHEBI:190135"/>
    </cofactor>
</comment>
<feature type="domain" description="2Fe-2S ferredoxin-type" evidence="7">
    <location>
        <begin position="2"/>
        <end position="107"/>
    </location>
</feature>
<keyword evidence="5" id="KW-0411">Iron-sulfur</keyword>
<dbReference type="GO" id="GO:0140647">
    <property type="term" value="P:P450-containing electron transport chain"/>
    <property type="evidence" value="ECO:0007669"/>
    <property type="project" value="InterPro"/>
</dbReference>
<dbReference type="PANTHER" id="PTHR23426:SF65">
    <property type="entry name" value="FERREDOXIN-2, MITOCHONDRIAL"/>
    <property type="match status" value="1"/>
</dbReference>
<name>A0AAU7JAC7_9HYPH</name>
<evidence type="ECO:0000256" key="4">
    <source>
        <dbReference type="ARBA" id="ARBA00023004"/>
    </source>
</evidence>
<dbReference type="AlphaFoldDB" id="A0AAU7JAC7"/>
<dbReference type="PROSITE" id="PS51085">
    <property type="entry name" value="2FE2S_FER_2"/>
    <property type="match status" value="1"/>
</dbReference>
<gene>
    <name evidence="8" type="ORF">ABEG18_16470</name>
</gene>
<dbReference type="Gene3D" id="3.10.20.30">
    <property type="match status" value="1"/>
</dbReference>